<dbReference type="Proteomes" id="UP001472677">
    <property type="component" value="Unassembled WGS sequence"/>
</dbReference>
<organism evidence="1 2">
    <name type="scientific">Hibiscus sabdariffa</name>
    <name type="common">roselle</name>
    <dbReference type="NCBI Taxonomy" id="183260"/>
    <lineage>
        <taxon>Eukaryota</taxon>
        <taxon>Viridiplantae</taxon>
        <taxon>Streptophyta</taxon>
        <taxon>Embryophyta</taxon>
        <taxon>Tracheophyta</taxon>
        <taxon>Spermatophyta</taxon>
        <taxon>Magnoliopsida</taxon>
        <taxon>eudicotyledons</taxon>
        <taxon>Gunneridae</taxon>
        <taxon>Pentapetalae</taxon>
        <taxon>rosids</taxon>
        <taxon>malvids</taxon>
        <taxon>Malvales</taxon>
        <taxon>Malvaceae</taxon>
        <taxon>Malvoideae</taxon>
        <taxon>Hibiscus</taxon>
    </lineage>
</organism>
<protein>
    <submittedName>
        <fullName evidence="1">Uncharacterized protein</fullName>
    </submittedName>
</protein>
<dbReference type="EMBL" id="JBBPBM010000002">
    <property type="protein sequence ID" value="KAK8596418.1"/>
    <property type="molecule type" value="Genomic_DNA"/>
</dbReference>
<reference evidence="1 2" key="1">
    <citation type="journal article" date="2024" name="G3 (Bethesda)">
        <title>Genome assembly of Hibiscus sabdariffa L. provides insights into metabolisms of medicinal natural products.</title>
        <authorList>
            <person name="Kim T."/>
        </authorList>
    </citation>
    <scope>NUCLEOTIDE SEQUENCE [LARGE SCALE GENOMIC DNA]</scope>
    <source>
        <strain evidence="1">TK-2024</strain>
        <tissue evidence="1">Old leaves</tissue>
    </source>
</reference>
<keyword evidence="2" id="KW-1185">Reference proteome</keyword>
<sequence length="104" mass="11473">MEEPKRDGGAAGNRKTLSFFSVDGGPRHLEVAWSRRSVNDLSTSICLYGMEPWGLPRHLEVALFCLVWNGAVWSTSPSRGGFILPVLEPGRWQICLDGMDGRLG</sequence>
<proteinExistence type="predicted"/>
<comment type="caution">
    <text evidence="1">The sequence shown here is derived from an EMBL/GenBank/DDBJ whole genome shotgun (WGS) entry which is preliminary data.</text>
</comment>
<evidence type="ECO:0000313" key="2">
    <source>
        <dbReference type="Proteomes" id="UP001472677"/>
    </source>
</evidence>
<name>A0ABR2G7P1_9ROSI</name>
<evidence type="ECO:0000313" key="1">
    <source>
        <dbReference type="EMBL" id="KAK8596418.1"/>
    </source>
</evidence>
<gene>
    <name evidence="1" type="ORF">V6N12_064907</name>
</gene>
<accession>A0ABR2G7P1</accession>